<dbReference type="KEGG" id="sft:NCTC1_01398"/>
<reference evidence="2 4" key="1">
    <citation type="submission" date="2014-07" db="EMBL/GenBank/DDBJ databases">
        <authorList>
            <person name="Aslett M.A."/>
            <person name="De Silva N."/>
        </authorList>
    </citation>
    <scope>NUCLEOTIDE SEQUENCE [LARGE SCALE GENOMIC DNA]</scope>
    <source>
        <strain evidence="4">NCTC1</strain>
    </source>
</reference>
<evidence type="ECO:0000259" key="1">
    <source>
        <dbReference type="Pfam" id="PF01261"/>
    </source>
</evidence>
<dbReference type="Proteomes" id="UP000260191">
    <property type="component" value="Unassembled WGS sequence"/>
</dbReference>
<dbReference type="InterPro" id="IPR036237">
    <property type="entry name" value="Xyl_isomerase-like_sf"/>
</dbReference>
<sequence length="107" mass="12143">MKIGTQNQAFFPENIRERFRYIKEMGFDGFEIDGKLLVNNIEEVKAAIKETGLPVTTACGGYDGWIGDFIEERRLNGLKQIERILEALAEVGGFRQRGACLPSAYRR</sequence>
<evidence type="ECO:0000313" key="5">
    <source>
        <dbReference type="Proteomes" id="UP000260191"/>
    </source>
</evidence>
<dbReference type="GO" id="GO:0016853">
    <property type="term" value="F:isomerase activity"/>
    <property type="evidence" value="ECO:0007669"/>
    <property type="project" value="UniProtKB-KW"/>
</dbReference>
<proteinExistence type="predicted"/>
<dbReference type="EMBL" id="UIPR01000075">
    <property type="protein sequence ID" value="SVH90320.1"/>
    <property type="molecule type" value="Genomic_DNA"/>
</dbReference>
<evidence type="ECO:0000313" key="3">
    <source>
        <dbReference type="EMBL" id="SVH90320.1"/>
    </source>
</evidence>
<evidence type="ECO:0000313" key="2">
    <source>
        <dbReference type="EMBL" id="CDX06633.1"/>
    </source>
</evidence>
<protein>
    <submittedName>
        <fullName evidence="2 3">Transient receptor potential locus</fullName>
    </submittedName>
</protein>
<reference evidence="3 5" key="2">
    <citation type="submission" date="2018-06" db="EMBL/GenBank/DDBJ databases">
        <authorList>
            <consortium name="Pathogen Informatics"/>
            <person name="Doyle S."/>
        </authorList>
    </citation>
    <scope>NUCLEOTIDE SEQUENCE [LARGE SCALE GENOMIC DNA]</scope>
    <source>
        <strain evidence="3 5">4028STDY6275000</strain>
    </source>
</reference>
<dbReference type="EMBL" id="LM651928">
    <property type="protein sequence ID" value="CDX06633.1"/>
    <property type="molecule type" value="Genomic_DNA"/>
</dbReference>
<dbReference type="SUPFAM" id="SSF51658">
    <property type="entry name" value="Xylose isomerase-like"/>
    <property type="match status" value="1"/>
</dbReference>
<gene>
    <name evidence="2" type="ORF">NCTC1_01398</name>
    <name evidence="3" type="ORF">SAMEA3710514_03803</name>
</gene>
<name>A0A658Z255_SHIFL</name>
<accession>A0A658Z255</accession>
<keyword evidence="2" id="KW-0413">Isomerase</keyword>
<keyword evidence="3" id="KW-0675">Receptor</keyword>
<dbReference type="InterPro" id="IPR013022">
    <property type="entry name" value="Xyl_isomerase-like_TIM-brl"/>
</dbReference>
<evidence type="ECO:0000313" key="4">
    <source>
        <dbReference type="Proteomes" id="UP000032424"/>
    </source>
</evidence>
<dbReference type="Proteomes" id="UP000032424">
    <property type="component" value="Chromosome 1"/>
</dbReference>
<dbReference type="Pfam" id="PF01261">
    <property type="entry name" value="AP_endonuc_2"/>
    <property type="match status" value="1"/>
</dbReference>
<organism evidence="3 5">
    <name type="scientific">Shigella flexneri</name>
    <dbReference type="NCBI Taxonomy" id="623"/>
    <lineage>
        <taxon>Bacteria</taxon>
        <taxon>Pseudomonadati</taxon>
        <taxon>Pseudomonadota</taxon>
        <taxon>Gammaproteobacteria</taxon>
        <taxon>Enterobacterales</taxon>
        <taxon>Enterobacteriaceae</taxon>
        <taxon>Shigella</taxon>
    </lineage>
</organism>
<dbReference type="AlphaFoldDB" id="A0A658Z255"/>
<dbReference type="Gene3D" id="3.20.20.150">
    <property type="entry name" value="Divalent-metal-dependent TIM barrel enzymes"/>
    <property type="match status" value="1"/>
</dbReference>
<feature type="domain" description="Xylose isomerase-like TIM barrel" evidence="1">
    <location>
        <begin position="19"/>
        <end position="92"/>
    </location>
</feature>